<dbReference type="Pfam" id="PF04536">
    <property type="entry name" value="TPM_phosphatase"/>
    <property type="match status" value="1"/>
</dbReference>
<dbReference type="Gene3D" id="3.10.310.50">
    <property type="match status" value="1"/>
</dbReference>
<feature type="domain" description="TPM" evidence="1">
    <location>
        <begin position="35"/>
        <end position="157"/>
    </location>
</feature>
<organism evidence="2 3">
    <name type="scientific">Mergibacter septicus</name>
    <dbReference type="NCBI Taxonomy" id="221402"/>
    <lineage>
        <taxon>Bacteria</taxon>
        <taxon>Pseudomonadati</taxon>
        <taxon>Pseudomonadota</taxon>
        <taxon>Gammaproteobacteria</taxon>
        <taxon>Pasteurellales</taxon>
        <taxon>Pasteurellaceae</taxon>
        <taxon>Mergibacter</taxon>
    </lineage>
</organism>
<dbReference type="AlphaFoldDB" id="A0A8E3SC06"/>
<evidence type="ECO:0000313" key="3">
    <source>
        <dbReference type="Proteomes" id="UP000955338"/>
    </source>
</evidence>
<reference evidence="2" key="1">
    <citation type="submission" date="2017-06" db="EMBL/GenBank/DDBJ databases">
        <title>Genome sequencing of pathogenic and non-pathogenic strains within Bisgaard taxon 40.</title>
        <authorList>
            <person name="Ladner J.T."/>
            <person name="Lovett S.P."/>
            <person name="Koroleva G."/>
            <person name="Lorch J.M."/>
        </authorList>
    </citation>
    <scope>NUCLEOTIDE SEQUENCE</scope>
    <source>
        <strain evidence="2">27576-1-I1</strain>
    </source>
</reference>
<dbReference type="EMBL" id="CP022011">
    <property type="protein sequence ID" value="QDJ15010.1"/>
    <property type="molecule type" value="Genomic_DNA"/>
</dbReference>
<gene>
    <name evidence="2" type="ORF">CEP48_06025</name>
</gene>
<protein>
    <submittedName>
        <fullName evidence="2">Methanol dehydrogenase</fullName>
    </submittedName>
</protein>
<sequence>MKKIVFLFCCLIGGLASLAMAVEFPPTPTPFRYLNDYTRTLSSQQQNKLEQKLIKFQQETGSQIAVVLIPTTGEYTPAEYAFKLGDQWGIGRKKLNDGVLMLIAKNDRKIFIATGEGLEGAMPDAFLSQLIRNVITPQFKQGNYAQGINNGLDYLIAASKGEYKPDTSEKYADYIVPALMLFFFITIVVIGELNWRRGYISQGRNSRISGNDFFRHHQQREYDRFRGFGNNDHHSGGGFGGGSFGGGGAGGSW</sequence>
<dbReference type="InterPro" id="IPR007621">
    <property type="entry name" value="TPM_dom"/>
</dbReference>
<dbReference type="RefSeq" id="WP_261920468.1">
    <property type="nucleotide sequence ID" value="NZ_CP022010.1"/>
</dbReference>
<accession>A0A8E3SC06</accession>
<evidence type="ECO:0000313" key="2">
    <source>
        <dbReference type="EMBL" id="QDJ15010.1"/>
    </source>
</evidence>
<evidence type="ECO:0000259" key="1">
    <source>
        <dbReference type="Pfam" id="PF04536"/>
    </source>
</evidence>
<dbReference type="Proteomes" id="UP000955338">
    <property type="component" value="Chromosome"/>
</dbReference>
<dbReference type="PANTHER" id="PTHR30373">
    <property type="entry name" value="UPF0603 PROTEIN YGCG"/>
    <property type="match status" value="1"/>
</dbReference>
<name>A0A8E3SC06_9PAST</name>
<keyword evidence="3" id="KW-1185">Reference proteome</keyword>
<proteinExistence type="predicted"/>
<dbReference type="PANTHER" id="PTHR30373:SF2">
    <property type="entry name" value="UPF0603 PROTEIN YGCG"/>
    <property type="match status" value="1"/>
</dbReference>